<evidence type="ECO:0000256" key="2">
    <source>
        <dbReference type="ARBA" id="ARBA00022679"/>
    </source>
</evidence>
<dbReference type="GO" id="GO:0004315">
    <property type="term" value="F:3-oxoacyl-[acyl-carrier-protein] synthase activity"/>
    <property type="evidence" value="ECO:0007669"/>
    <property type="project" value="TreeGrafter"/>
</dbReference>
<dbReference type="OrthoDB" id="9808669at2"/>
<dbReference type="PANTHER" id="PTHR11712:SF336">
    <property type="entry name" value="3-OXOACYL-[ACYL-CARRIER-PROTEIN] SYNTHASE, MITOCHONDRIAL"/>
    <property type="match status" value="1"/>
</dbReference>
<proteinExistence type="inferred from homology"/>
<dbReference type="PROSITE" id="PS00098">
    <property type="entry name" value="THIOLASE_1"/>
    <property type="match status" value="1"/>
</dbReference>
<comment type="similarity">
    <text evidence="1 3">Belongs to the thiolase-like superfamily. Beta-ketoacyl-ACP synthases family.</text>
</comment>
<dbReference type="InterPro" id="IPR014030">
    <property type="entry name" value="Ketoacyl_synth_N"/>
</dbReference>
<evidence type="ECO:0000256" key="3">
    <source>
        <dbReference type="RuleBase" id="RU003694"/>
    </source>
</evidence>
<accession>A0A316ALW5</accession>
<evidence type="ECO:0000256" key="1">
    <source>
        <dbReference type="ARBA" id="ARBA00008467"/>
    </source>
</evidence>
<keyword evidence="6" id="KW-1185">Reference proteome</keyword>
<dbReference type="GO" id="GO:0006633">
    <property type="term" value="P:fatty acid biosynthetic process"/>
    <property type="evidence" value="ECO:0007669"/>
    <property type="project" value="TreeGrafter"/>
</dbReference>
<dbReference type="InterPro" id="IPR016039">
    <property type="entry name" value="Thiolase-like"/>
</dbReference>
<dbReference type="RefSeq" id="WP_109674391.1">
    <property type="nucleotide sequence ID" value="NZ_QGDT01000004.1"/>
</dbReference>
<dbReference type="PROSITE" id="PS52004">
    <property type="entry name" value="KS3_2"/>
    <property type="match status" value="1"/>
</dbReference>
<gene>
    <name evidence="5" type="ORF">CLV98_104421</name>
</gene>
<dbReference type="Gene3D" id="3.40.47.10">
    <property type="match status" value="1"/>
</dbReference>
<dbReference type="Pfam" id="PF02801">
    <property type="entry name" value="Ketoacyl-synt_C"/>
    <property type="match status" value="1"/>
</dbReference>
<keyword evidence="2 3" id="KW-0808">Transferase</keyword>
<reference evidence="5 6" key="1">
    <citation type="submission" date="2018-03" db="EMBL/GenBank/DDBJ databases">
        <title>Genomic Encyclopedia of Archaeal and Bacterial Type Strains, Phase II (KMG-II): from individual species to whole genera.</title>
        <authorList>
            <person name="Goeker M."/>
        </authorList>
    </citation>
    <scope>NUCLEOTIDE SEQUENCE [LARGE SCALE GENOMIC DNA]</scope>
    <source>
        <strain evidence="5 6">DSM 100346</strain>
    </source>
</reference>
<dbReference type="PANTHER" id="PTHR11712">
    <property type="entry name" value="POLYKETIDE SYNTHASE-RELATED"/>
    <property type="match status" value="1"/>
</dbReference>
<dbReference type="SUPFAM" id="SSF53901">
    <property type="entry name" value="Thiolase-like"/>
    <property type="match status" value="2"/>
</dbReference>
<comment type="caution">
    <text evidence="5">The sequence shown here is derived from an EMBL/GenBank/DDBJ whole genome shotgun (WGS) entry which is preliminary data.</text>
</comment>
<dbReference type="EMBL" id="QGDT01000004">
    <property type="protein sequence ID" value="PWJ58561.1"/>
    <property type="molecule type" value="Genomic_DNA"/>
</dbReference>
<dbReference type="Pfam" id="PF00109">
    <property type="entry name" value="ketoacyl-synt"/>
    <property type="match status" value="1"/>
</dbReference>
<sequence length="360" mass="38489">MIYIGAETMISPLGSTTEENWSALKENRSGISWVAGAGLHHQGLFLARFHPIEKDRRFTSLLYEGMQQVALKLDPSIMLSARTQVVVSATKGAVDTDIRDPFGGVFNKFKTHFGLAHQPIVVSNACISGVQAINFGDELVGAGQFDQVIVIGVDLITDFVVNGFQSLYAVSDKPCRPFDAARKGITLGEGCAAVVVGNDRSIFAEAPLELLAGSSSNDANHISGPSRTGEGLVRAVRRTLMRQGCQPEDIDLVSAHGTATLYNDEMEAIAFNRLGLQECPTLSLKGYFGHTLGCAGVLETAATMQMMRHGLMVRSEGFENLGTSKPLPILTENCKGPINTFIKTASGFGGGNAALIVRKL</sequence>
<evidence type="ECO:0000259" key="4">
    <source>
        <dbReference type="PROSITE" id="PS52004"/>
    </source>
</evidence>
<dbReference type="InterPro" id="IPR020615">
    <property type="entry name" value="Thiolase_acyl_enz_int_AS"/>
</dbReference>
<dbReference type="InterPro" id="IPR000794">
    <property type="entry name" value="Beta-ketoacyl_synthase"/>
</dbReference>
<dbReference type="InterPro" id="IPR014031">
    <property type="entry name" value="Ketoacyl_synth_C"/>
</dbReference>
<dbReference type="SMART" id="SM00825">
    <property type="entry name" value="PKS_KS"/>
    <property type="match status" value="1"/>
</dbReference>
<organism evidence="5 6">
    <name type="scientific">Dyadobacter jejuensis</name>
    <dbReference type="NCBI Taxonomy" id="1082580"/>
    <lineage>
        <taxon>Bacteria</taxon>
        <taxon>Pseudomonadati</taxon>
        <taxon>Bacteroidota</taxon>
        <taxon>Cytophagia</taxon>
        <taxon>Cytophagales</taxon>
        <taxon>Spirosomataceae</taxon>
        <taxon>Dyadobacter</taxon>
    </lineage>
</organism>
<feature type="domain" description="Ketosynthase family 3 (KS3)" evidence="4">
    <location>
        <begin position="1"/>
        <end position="359"/>
    </location>
</feature>
<dbReference type="Proteomes" id="UP000245880">
    <property type="component" value="Unassembled WGS sequence"/>
</dbReference>
<dbReference type="InterPro" id="IPR020841">
    <property type="entry name" value="PKS_Beta-ketoAc_synthase_dom"/>
</dbReference>
<evidence type="ECO:0000313" key="5">
    <source>
        <dbReference type="EMBL" id="PWJ58561.1"/>
    </source>
</evidence>
<name>A0A316ALW5_9BACT</name>
<evidence type="ECO:0000313" key="6">
    <source>
        <dbReference type="Proteomes" id="UP000245880"/>
    </source>
</evidence>
<protein>
    <submittedName>
        <fullName evidence="5">3-oxoacyl-[acyl-carrier-protein] synthase-1</fullName>
    </submittedName>
</protein>
<dbReference type="AlphaFoldDB" id="A0A316ALW5"/>